<dbReference type="EMBL" id="JBBHJZ010000006">
    <property type="protein sequence ID" value="MEJ5979192.1"/>
    <property type="molecule type" value="Genomic_DNA"/>
</dbReference>
<dbReference type="PROSITE" id="PS00141">
    <property type="entry name" value="ASP_PROTEASE"/>
    <property type="match status" value="1"/>
</dbReference>
<accession>A0ABU8S2L6</accession>
<dbReference type="EC" id="3.4.23.-" evidence="2"/>
<feature type="signal peptide" evidence="1">
    <location>
        <begin position="1"/>
        <end position="19"/>
    </location>
</feature>
<organism evidence="2 3">
    <name type="scientific">Novosphingobium anseongense</name>
    <dbReference type="NCBI Taxonomy" id="3133436"/>
    <lineage>
        <taxon>Bacteria</taxon>
        <taxon>Pseudomonadati</taxon>
        <taxon>Pseudomonadota</taxon>
        <taxon>Alphaproteobacteria</taxon>
        <taxon>Sphingomonadales</taxon>
        <taxon>Sphingomonadaceae</taxon>
        <taxon>Novosphingobium</taxon>
    </lineage>
</organism>
<evidence type="ECO:0000256" key="1">
    <source>
        <dbReference type="SAM" id="SignalP"/>
    </source>
</evidence>
<dbReference type="Gene3D" id="2.40.70.10">
    <property type="entry name" value="Acid Proteases"/>
    <property type="match status" value="2"/>
</dbReference>
<feature type="chain" id="PRO_5045569710" evidence="1">
    <location>
        <begin position="20"/>
        <end position="297"/>
    </location>
</feature>
<dbReference type="RefSeq" id="WP_339589134.1">
    <property type="nucleotide sequence ID" value="NZ_JBBHJZ010000006.1"/>
</dbReference>
<comment type="caution">
    <text evidence="2">The sequence shown here is derived from an EMBL/GenBank/DDBJ whole genome shotgun (WGS) entry which is preliminary data.</text>
</comment>
<sequence>MAGAALALLAYVAFVTIPAASGAQDASEVEVLRTTADSADRMTVPVQIGDKGPYRFLIDTGSQKTALSTDLALRLALPAHDKLRIVGVSGAQITDTAVVDELALGRRSFYGLTVLLFQSEHMGADGIVGLDSLQSQRVLLDFAQSRMAVGDAKTLGGNSGYDIVVTARRRLGQLIMAQAAIDGIKTDVIIDTGSDTSIGNRALQRALGRRGALGTAVLTSVTGQEATADMGYARELAVGDVNIKNLVIAYTDSPAFDALGLTRRPALMLGMRELRLFKRVAIDFSTRKVMFDLPSGF</sequence>
<dbReference type="InterPro" id="IPR021109">
    <property type="entry name" value="Peptidase_aspartic_dom_sf"/>
</dbReference>
<dbReference type="Proteomes" id="UP001361239">
    <property type="component" value="Unassembled WGS sequence"/>
</dbReference>
<evidence type="ECO:0000313" key="3">
    <source>
        <dbReference type="Proteomes" id="UP001361239"/>
    </source>
</evidence>
<reference evidence="2 3" key="1">
    <citation type="submission" date="2024-03" db="EMBL/GenBank/DDBJ databases">
        <authorList>
            <person name="Jo J.-H."/>
        </authorList>
    </citation>
    <scope>NUCLEOTIDE SEQUENCE [LARGE SCALE GENOMIC DNA]</scope>
    <source>
        <strain evidence="2 3">PS1R-30</strain>
    </source>
</reference>
<dbReference type="SUPFAM" id="SSF50630">
    <property type="entry name" value="Acid proteases"/>
    <property type="match status" value="2"/>
</dbReference>
<gene>
    <name evidence="2" type="ORF">WG901_21240</name>
</gene>
<protein>
    <submittedName>
        <fullName evidence="2">Retroviral-like aspartic protease family protein</fullName>
        <ecNumber evidence="2">3.4.23.-</ecNumber>
    </submittedName>
</protein>
<keyword evidence="1" id="KW-0732">Signal</keyword>
<dbReference type="InterPro" id="IPR034122">
    <property type="entry name" value="Retropepsin-like_bacterial"/>
</dbReference>
<keyword evidence="2" id="KW-0378">Hydrolase</keyword>
<name>A0ABU8S2L6_9SPHN</name>
<dbReference type="InterPro" id="IPR001969">
    <property type="entry name" value="Aspartic_peptidase_AS"/>
</dbReference>
<dbReference type="CDD" id="cd05483">
    <property type="entry name" value="retropepsin_like_bacteria"/>
    <property type="match status" value="1"/>
</dbReference>
<keyword evidence="3" id="KW-1185">Reference proteome</keyword>
<dbReference type="Pfam" id="PF13650">
    <property type="entry name" value="Asp_protease_2"/>
    <property type="match status" value="2"/>
</dbReference>
<evidence type="ECO:0000313" key="2">
    <source>
        <dbReference type="EMBL" id="MEJ5979192.1"/>
    </source>
</evidence>
<proteinExistence type="predicted"/>
<dbReference type="GO" id="GO:0016787">
    <property type="term" value="F:hydrolase activity"/>
    <property type="evidence" value="ECO:0007669"/>
    <property type="project" value="UniProtKB-KW"/>
</dbReference>